<dbReference type="AlphaFoldDB" id="A0A918N323"/>
<gene>
    <name evidence="2" type="ORF">GCM10007384_19480</name>
</gene>
<dbReference type="PROSITE" id="PS51257">
    <property type="entry name" value="PROKAR_LIPOPROTEIN"/>
    <property type="match status" value="1"/>
</dbReference>
<dbReference type="Pfam" id="PF13648">
    <property type="entry name" value="Lipocalin_4"/>
    <property type="match status" value="1"/>
</dbReference>
<dbReference type="Proteomes" id="UP000601108">
    <property type="component" value="Unassembled WGS sequence"/>
</dbReference>
<evidence type="ECO:0000259" key="1">
    <source>
        <dbReference type="Pfam" id="PF13648"/>
    </source>
</evidence>
<reference evidence="2 3" key="1">
    <citation type="journal article" date="2014" name="Int. J. Syst. Evol. Microbiol.">
        <title>Complete genome sequence of Corynebacterium casei LMG S-19264T (=DSM 44701T), isolated from a smear-ripened cheese.</title>
        <authorList>
            <consortium name="US DOE Joint Genome Institute (JGI-PGF)"/>
            <person name="Walter F."/>
            <person name="Albersmeier A."/>
            <person name="Kalinowski J."/>
            <person name="Ruckert C."/>
        </authorList>
    </citation>
    <scope>NUCLEOTIDE SEQUENCE [LARGE SCALE GENOMIC DNA]</scope>
    <source>
        <strain evidence="2 3">KCTC 12285</strain>
    </source>
</reference>
<accession>A0A918N323</accession>
<name>A0A918N323_9FLAO</name>
<sequence length="140" mass="15876">MKKNRLLITSLAFGLLLSCNKDDDNTPESKKYEDLIVGQWSFSGQAISGVNTEYSDPCHKDFEVLSFKNDKTYRQTEFENINGTGCEETTPTDGVWKISGNKITLNNEQTADIITLNENVLSLKYTEDNKTIVDNLKRKQ</sequence>
<proteinExistence type="predicted"/>
<protein>
    <recommendedName>
        <fullName evidence="1">Lipocalin-like domain-containing protein</fullName>
    </recommendedName>
</protein>
<evidence type="ECO:0000313" key="2">
    <source>
        <dbReference type="EMBL" id="GGX18100.1"/>
    </source>
</evidence>
<dbReference type="RefSeq" id="WP_027414363.1">
    <property type="nucleotide sequence ID" value="NZ_BMWS01000011.1"/>
</dbReference>
<keyword evidence="3" id="KW-1185">Reference proteome</keyword>
<evidence type="ECO:0000313" key="3">
    <source>
        <dbReference type="Proteomes" id="UP000601108"/>
    </source>
</evidence>
<organism evidence="2 3">
    <name type="scientific">Aquimarina muelleri</name>
    <dbReference type="NCBI Taxonomy" id="279356"/>
    <lineage>
        <taxon>Bacteria</taxon>
        <taxon>Pseudomonadati</taxon>
        <taxon>Bacteroidota</taxon>
        <taxon>Flavobacteriia</taxon>
        <taxon>Flavobacteriales</taxon>
        <taxon>Flavobacteriaceae</taxon>
        <taxon>Aquimarina</taxon>
    </lineage>
</organism>
<comment type="caution">
    <text evidence="2">The sequence shown here is derived from an EMBL/GenBank/DDBJ whole genome shotgun (WGS) entry which is preliminary data.</text>
</comment>
<dbReference type="InterPro" id="IPR024311">
    <property type="entry name" value="Lipocalin-like"/>
</dbReference>
<feature type="domain" description="Lipocalin-like" evidence="1">
    <location>
        <begin position="36"/>
        <end position="123"/>
    </location>
</feature>
<dbReference type="EMBL" id="BMWS01000011">
    <property type="protein sequence ID" value="GGX18100.1"/>
    <property type="molecule type" value="Genomic_DNA"/>
</dbReference>